<keyword evidence="1" id="KW-0479">Metal-binding</keyword>
<keyword evidence="5" id="KW-0812">Transmembrane</keyword>
<feature type="domain" description="Calcineurin-like phosphoesterase" evidence="6">
    <location>
        <begin position="47"/>
        <end position="289"/>
    </location>
</feature>
<dbReference type="InterPro" id="IPR029052">
    <property type="entry name" value="Metallo-depent_PP-like"/>
</dbReference>
<dbReference type="Gene3D" id="3.60.21.10">
    <property type="match status" value="1"/>
</dbReference>
<reference evidence="8 9" key="1">
    <citation type="journal article" date="2015" name="Genome Announc.">
        <title>Expanding the biotechnology potential of lactobacilli through comparative genomics of 213 strains and associated genera.</title>
        <authorList>
            <person name="Sun Z."/>
            <person name="Harris H.M."/>
            <person name="McCann A."/>
            <person name="Guo C."/>
            <person name="Argimon S."/>
            <person name="Zhang W."/>
            <person name="Yang X."/>
            <person name="Jeffery I.B."/>
            <person name="Cooney J.C."/>
            <person name="Kagawa T.F."/>
            <person name="Liu W."/>
            <person name="Song Y."/>
            <person name="Salvetti E."/>
            <person name="Wrobel A."/>
            <person name="Rasinkangas P."/>
            <person name="Parkhill J."/>
            <person name="Rea M.C."/>
            <person name="O'Sullivan O."/>
            <person name="Ritari J."/>
            <person name="Douillard F.P."/>
            <person name="Paul Ross R."/>
            <person name="Yang R."/>
            <person name="Briner A.E."/>
            <person name="Felis G.E."/>
            <person name="de Vos W.M."/>
            <person name="Barrangou R."/>
            <person name="Klaenhammer T.R."/>
            <person name="Caufield P.W."/>
            <person name="Cui Y."/>
            <person name="Zhang H."/>
            <person name="O'Toole P.W."/>
        </authorList>
    </citation>
    <scope>NUCLEOTIDE SEQUENCE [LARGE SCALE GENOMIC DNA]</scope>
    <source>
        <strain evidence="8 9">DSM 20534</strain>
    </source>
</reference>
<dbReference type="Gene3D" id="1.10.246.180">
    <property type="match status" value="1"/>
</dbReference>
<proteinExistence type="inferred from homology"/>
<name>A0A0R1H3X8_9LACO</name>
<dbReference type="Pfam" id="PF00149">
    <property type="entry name" value="Metallophos"/>
    <property type="match status" value="1"/>
</dbReference>
<protein>
    <submittedName>
        <fullName evidence="8">Metallophosphoesterase</fullName>
    </submittedName>
</protein>
<keyword evidence="2" id="KW-0378">Hydrolase</keyword>
<keyword evidence="9" id="KW-1185">Reference proteome</keyword>
<evidence type="ECO:0000256" key="1">
    <source>
        <dbReference type="ARBA" id="ARBA00022723"/>
    </source>
</evidence>
<dbReference type="GO" id="GO:0016787">
    <property type="term" value="F:hydrolase activity"/>
    <property type="evidence" value="ECO:0007669"/>
    <property type="project" value="UniProtKB-KW"/>
</dbReference>
<dbReference type="SUPFAM" id="SSF56300">
    <property type="entry name" value="Metallo-dependent phosphatases"/>
    <property type="match status" value="1"/>
</dbReference>
<accession>A0A0R1H3X8</accession>
<dbReference type="InterPro" id="IPR004843">
    <property type="entry name" value="Calcineurin-like_PHP"/>
</dbReference>
<dbReference type="PANTHER" id="PTHR42988">
    <property type="entry name" value="PHOSPHOHYDROLASE"/>
    <property type="match status" value="1"/>
</dbReference>
<keyword evidence="3" id="KW-0408">Iron</keyword>
<evidence type="ECO:0000259" key="7">
    <source>
        <dbReference type="Pfam" id="PF17839"/>
    </source>
</evidence>
<evidence type="ECO:0000313" key="9">
    <source>
        <dbReference type="Proteomes" id="UP000050909"/>
    </source>
</evidence>
<dbReference type="PIRSF" id="PIRSF034890">
    <property type="entry name" value="Pesteras_lmo2642"/>
    <property type="match status" value="1"/>
</dbReference>
<dbReference type="PATRIC" id="fig|1423722.3.peg.206"/>
<dbReference type="RefSeq" id="WP_082611551.1">
    <property type="nucleotide sequence ID" value="NZ_AZCV01000001.1"/>
</dbReference>
<feature type="domain" description="Cyclic nucleotide phosphodiesterase C-terminal" evidence="7">
    <location>
        <begin position="335"/>
        <end position="443"/>
    </location>
</feature>
<organism evidence="8 9">
    <name type="scientific">Amylolactobacillus amylotrophicus DSM 20534</name>
    <dbReference type="NCBI Taxonomy" id="1423722"/>
    <lineage>
        <taxon>Bacteria</taxon>
        <taxon>Bacillati</taxon>
        <taxon>Bacillota</taxon>
        <taxon>Bacilli</taxon>
        <taxon>Lactobacillales</taxon>
        <taxon>Lactobacillaceae</taxon>
        <taxon>Amylolactobacillus</taxon>
    </lineage>
</organism>
<keyword evidence="5" id="KW-1133">Transmembrane helix</keyword>
<evidence type="ECO:0000313" key="8">
    <source>
        <dbReference type="EMBL" id="KRK38516.1"/>
    </source>
</evidence>
<comment type="caution">
    <text evidence="8">The sequence shown here is derived from an EMBL/GenBank/DDBJ whole genome shotgun (WGS) entry which is preliminary data.</text>
</comment>
<dbReference type="GO" id="GO:0046872">
    <property type="term" value="F:metal ion binding"/>
    <property type="evidence" value="ECO:0007669"/>
    <property type="project" value="UniProtKB-KW"/>
</dbReference>
<dbReference type="Proteomes" id="UP000050909">
    <property type="component" value="Unassembled WGS sequence"/>
</dbReference>
<evidence type="ECO:0000256" key="5">
    <source>
        <dbReference type="SAM" id="Phobius"/>
    </source>
</evidence>
<evidence type="ECO:0000259" key="6">
    <source>
        <dbReference type="Pfam" id="PF00149"/>
    </source>
</evidence>
<gene>
    <name evidence="8" type="ORF">FC62_GL000202</name>
</gene>
<dbReference type="EMBL" id="AZCV01000001">
    <property type="protein sequence ID" value="KRK38516.1"/>
    <property type="molecule type" value="Genomic_DNA"/>
</dbReference>
<keyword evidence="5" id="KW-0472">Membrane</keyword>
<dbReference type="InterPro" id="IPR050884">
    <property type="entry name" value="CNP_phosphodiesterase-III"/>
</dbReference>
<comment type="similarity">
    <text evidence="4">Belongs to the cyclic nucleotide phosphodiesterase class-III family.</text>
</comment>
<feature type="transmembrane region" description="Helical" evidence="5">
    <location>
        <begin position="7"/>
        <end position="29"/>
    </location>
</feature>
<dbReference type="InterPro" id="IPR012365">
    <property type="entry name" value="Pesteras_lmo2642"/>
</dbReference>
<dbReference type="AlphaFoldDB" id="A0A0R1H3X8"/>
<dbReference type="PANTHER" id="PTHR42988:SF2">
    <property type="entry name" value="CYCLIC NUCLEOTIDE PHOSPHODIESTERASE CBUA0032-RELATED"/>
    <property type="match status" value="1"/>
</dbReference>
<evidence type="ECO:0000256" key="2">
    <source>
        <dbReference type="ARBA" id="ARBA00022801"/>
    </source>
</evidence>
<sequence length="451" mass="51004">MMQKKHWWGLIGLFFIGIAVILGIGFYHYTNTNSHSKTLPTTNQTPKIWVLSDTHFIADSLHDNGHKFKYMEATAASKDLKYGTVLLKSLVQKALKERPAAVIITGDVTFNGAKKSATQLAKIFKPLTDNQINFLVIPGNHDIYDGWARSFKGKHEYKTEQISPEDWHHIFKSSYENATSVDPASLSYTVQLNDQYQLLLLDTNKYSVGPATTAPYTSGTIRPATIKWLEQQLKEGQKKGLRTISFTHHNLYQHSSRGKFGYVIENTATVQRLFSKYDVKLNFAGHIHAQDITKDSTGRCPTIEVLNGSYAVAPNSYGELKLTPGKLDYQKKMMDISPFLRSQEQINTDLSHHKAYAKKLFFDDTKAIIYERLYAQAKNQPKLLDAAAQSFAQLNWYFFTGTDNLSAQQVEEFEQTTGFKALVKYGAVSANYAQTALQDNNMDDNSLTIEY</sequence>
<dbReference type="InterPro" id="IPR040869">
    <property type="entry name" value="CNP_C"/>
</dbReference>
<evidence type="ECO:0000256" key="3">
    <source>
        <dbReference type="ARBA" id="ARBA00023004"/>
    </source>
</evidence>
<dbReference type="Pfam" id="PF17839">
    <property type="entry name" value="CNP_C_terminal"/>
    <property type="match status" value="1"/>
</dbReference>
<evidence type="ECO:0000256" key="4">
    <source>
        <dbReference type="ARBA" id="ARBA00025742"/>
    </source>
</evidence>